<keyword evidence="3" id="KW-1185">Reference proteome</keyword>
<dbReference type="Pfam" id="PF17278">
    <property type="entry name" value="DUF5343"/>
    <property type="match status" value="1"/>
</dbReference>
<reference evidence="2 3" key="1">
    <citation type="submission" date="2020-05" db="EMBL/GenBank/DDBJ databases">
        <title>Genome Sequencing of Type Strains.</title>
        <authorList>
            <person name="Lemaire J.F."/>
            <person name="Inderbitzin P."/>
            <person name="Gregorio O.A."/>
            <person name="Collins S.B."/>
            <person name="Wespe N."/>
            <person name="Knight-Connoni V."/>
        </authorList>
    </citation>
    <scope>NUCLEOTIDE SEQUENCE [LARGE SCALE GENOMIC DNA]</scope>
    <source>
        <strain evidence="2 3">ATCC 25174</strain>
    </source>
</reference>
<protein>
    <submittedName>
        <fullName evidence="2">DUF5343 domain-containing protein</fullName>
    </submittedName>
</protein>
<name>A0A7Y6A0C6_9CELL</name>
<evidence type="ECO:0000313" key="2">
    <source>
        <dbReference type="EMBL" id="NUU16114.1"/>
    </source>
</evidence>
<dbReference type="AlphaFoldDB" id="A0A7Y6A0C6"/>
<accession>A0A7Y6A0C6</accession>
<evidence type="ECO:0000256" key="1">
    <source>
        <dbReference type="SAM" id="MobiDB-lite"/>
    </source>
</evidence>
<sequence>MPEDLPYLPAVGNIPAILDKIRTAGTPPKFTLEFLSKTLGFTASQDRGMPKIFKKLGFLTADGTPTQRYNDFKSTSTGGRALAVGLREGWSPIFLADQQAYNKTAGELTDIFKSVTGEGEAKAKKMASTFKALAGKAEWTDAKPADEGGGGGSGGGEEVLNDSDKRDQRGGLSLHSDVHIHLPPTSDVSVYRAIFQALREELM</sequence>
<feature type="compositionally biased region" description="Gly residues" evidence="1">
    <location>
        <begin position="147"/>
        <end position="157"/>
    </location>
</feature>
<dbReference type="EMBL" id="JABMCI010000042">
    <property type="protein sequence ID" value="NUU16114.1"/>
    <property type="molecule type" value="Genomic_DNA"/>
</dbReference>
<gene>
    <name evidence="2" type="ORF">HP550_02460</name>
</gene>
<comment type="caution">
    <text evidence="2">The sequence shown here is derived from an EMBL/GenBank/DDBJ whole genome shotgun (WGS) entry which is preliminary data.</text>
</comment>
<dbReference type="Proteomes" id="UP000565724">
    <property type="component" value="Unassembled WGS sequence"/>
</dbReference>
<feature type="region of interest" description="Disordered" evidence="1">
    <location>
        <begin position="138"/>
        <end position="171"/>
    </location>
</feature>
<proteinExistence type="predicted"/>
<dbReference type="RefSeq" id="WP_175346018.1">
    <property type="nucleotide sequence ID" value="NZ_JABMCI010000042.1"/>
</dbReference>
<evidence type="ECO:0000313" key="3">
    <source>
        <dbReference type="Proteomes" id="UP000565724"/>
    </source>
</evidence>
<dbReference type="InterPro" id="IPR035235">
    <property type="entry name" value="DUF5343"/>
</dbReference>
<organism evidence="2 3">
    <name type="scientific">Cellulomonas humilata</name>
    <dbReference type="NCBI Taxonomy" id="144055"/>
    <lineage>
        <taxon>Bacteria</taxon>
        <taxon>Bacillati</taxon>
        <taxon>Actinomycetota</taxon>
        <taxon>Actinomycetes</taxon>
        <taxon>Micrococcales</taxon>
        <taxon>Cellulomonadaceae</taxon>
        <taxon>Cellulomonas</taxon>
    </lineage>
</organism>